<dbReference type="PANTHER" id="PTHR24419:SF18">
    <property type="entry name" value="SERINE_THREONINE-PROTEIN KINASE HASPIN"/>
    <property type="match status" value="1"/>
</dbReference>
<keyword evidence="3" id="KW-0808">Transferase</keyword>
<keyword evidence="4 9" id="KW-0547">Nucleotide-binding</keyword>
<keyword evidence="11" id="KW-1185">Reference proteome</keyword>
<comment type="catalytic activity">
    <reaction evidence="8">
        <text>L-seryl-[protein] + ATP = O-phospho-L-seryl-[protein] + ADP + H(+)</text>
        <dbReference type="Rhea" id="RHEA:17989"/>
        <dbReference type="Rhea" id="RHEA-COMP:9863"/>
        <dbReference type="Rhea" id="RHEA-COMP:11604"/>
        <dbReference type="ChEBI" id="CHEBI:15378"/>
        <dbReference type="ChEBI" id="CHEBI:29999"/>
        <dbReference type="ChEBI" id="CHEBI:30616"/>
        <dbReference type="ChEBI" id="CHEBI:83421"/>
        <dbReference type="ChEBI" id="CHEBI:456216"/>
        <dbReference type="EC" id="2.7.11.1"/>
    </reaction>
</comment>
<dbReference type="Gene3D" id="1.10.510.10">
    <property type="entry name" value="Transferase(Phosphotransferase) domain 1"/>
    <property type="match status" value="1"/>
</dbReference>
<evidence type="ECO:0000259" key="10">
    <source>
        <dbReference type="PROSITE" id="PS50011"/>
    </source>
</evidence>
<dbReference type="SUPFAM" id="SSF56112">
    <property type="entry name" value="Protein kinase-like (PK-like)"/>
    <property type="match status" value="1"/>
</dbReference>
<proteinExistence type="predicted"/>
<dbReference type="GO" id="GO:0016301">
    <property type="term" value="F:kinase activity"/>
    <property type="evidence" value="ECO:0007669"/>
    <property type="project" value="UniProtKB-KW"/>
</dbReference>
<dbReference type="EC" id="2.7.11.1" evidence="1"/>
<reference evidence="12" key="1">
    <citation type="submission" date="2025-08" db="UniProtKB">
        <authorList>
            <consortium name="RefSeq"/>
        </authorList>
    </citation>
    <scope>IDENTIFICATION</scope>
    <source>
        <tissue evidence="12">Whole Larva</tissue>
    </source>
</reference>
<evidence type="ECO:0000256" key="3">
    <source>
        <dbReference type="ARBA" id="ARBA00022679"/>
    </source>
</evidence>
<dbReference type="PANTHER" id="PTHR24419">
    <property type="entry name" value="INTERLEUKIN-1 RECEPTOR-ASSOCIATED KINASE"/>
    <property type="match status" value="1"/>
</dbReference>
<evidence type="ECO:0000256" key="4">
    <source>
        <dbReference type="ARBA" id="ARBA00022741"/>
    </source>
</evidence>
<feature type="domain" description="Protein kinase" evidence="10">
    <location>
        <begin position="290"/>
        <end position="602"/>
    </location>
</feature>
<dbReference type="InterPro" id="IPR011009">
    <property type="entry name" value="Kinase-like_dom_sf"/>
</dbReference>
<keyword evidence="5 12" id="KW-0418">Kinase</keyword>
<dbReference type="GeneID" id="108569586"/>
<evidence type="ECO:0000256" key="7">
    <source>
        <dbReference type="ARBA" id="ARBA00047899"/>
    </source>
</evidence>
<comment type="catalytic activity">
    <reaction evidence="7">
        <text>L-threonyl-[protein] + ATP = O-phospho-L-threonyl-[protein] + ADP + H(+)</text>
        <dbReference type="Rhea" id="RHEA:46608"/>
        <dbReference type="Rhea" id="RHEA-COMP:11060"/>
        <dbReference type="Rhea" id="RHEA-COMP:11605"/>
        <dbReference type="ChEBI" id="CHEBI:15378"/>
        <dbReference type="ChEBI" id="CHEBI:30013"/>
        <dbReference type="ChEBI" id="CHEBI:30616"/>
        <dbReference type="ChEBI" id="CHEBI:61977"/>
        <dbReference type="ChEBI" id="CHEBI:456216"/>
        <dbReference type="EC" id="2.7.11.1"/>
    </reaction>
</comment>
<evidence type="ECO:0000256" key="1">
    <source>
        <dbReference type="ARBA" id="ARBA00012513"/>
    </source>
</evidence>
<feature type="binding site" evidence="9">
    <location>
        <position position="318"/>
    </location>
    <ligand>
        <name>ATP</name>
        <dbReference type="ChEBI" id="CHEBI:30616"/>
    </ligand>
</feature>
<dbReference type="SMART" id="SM00220">
    <property type="entry name" value="S_TKc"/>
    <property type="match status" value="1"/>
</dbReference>
<dbReference type="PROSITE" id="PS00107">
    <property type="entry name" value="PROTEIN_KINASE_ATP"/>
    <property type="match status" value="1"/>
</dbReference>
<evidence type="ECO:0000256" key="5">
    <source>
        <dbReference type="ARBA" id="ARBA00022777"/>
    </source>
</evidence>
<name>A0ABM1NIM8_NICVS</name>
<dbReference type="Gene3D" id="3.30.200.20">
    <property type="entry name" value="Phosphorylase Kinase, domain 1"/>
    <property type="match status" value="1"/>
</dbReference>
<dbReference type="InterPro" id="IPR024604">
    <property type="entry name" value="GSG2_C"/>
</dbReference>
<evidence type="ECO:0000256" key="8">
    <source>
        <dbReference type="ARBA" id="ARBA00048679"/>
    </source>
</evidence>
<keyword evidence="6 9" id="KW-0067">ATP-binding</keyword>
<dbReference type="InterPro" id="IPR000719">
    <property type="entry name" value="Prot_kinase_dom"/>
</dbReference>
<evidence type="ECO:0000313" key="11">
    <source>
        <dbReference type="Proteomes" id="UP000695000"/>
    </source>
</evidence>
<evidence type="ECO:0000313" key="12">
    <source>
        <dbReference type="RefSeq" id="XP_017786678.1"/>
    </source>
</evidence>
<protein>
    <recommendedName>
        <fullName evidence="1">non-specific serine/threonine protein kinase</fullName>
        <ecNumber evidence="1">2.7.11.1</ecNumber>
    </recommendedName>
</protein>
<gene>
    <name evidence="12" type="primary">LOC108569586</name>
</gene>
<evidence type="ECO:0000256" key="2">
    <source>
        <dbReference type="ARBA" id="ARBA00022527"/>
    </source>
</evidence>
<dbReference type="PROSITE" id="PS50011">
    <property type="entry name" value="PROTEIN_KINASE_DOM"/>
    <property type="match status" value="1"/>
</dbReference>
<keyword evidence="2" id="KW-0723">Serine/threonine-protein kinase</keyword>
<organism evidence="11 12">
    <name type="scientific">Nicrophorus vespilloides</name>
    <name type="common">Boreal carrion beetle</name>
    <dbReference type="NCBI Taxonomy" id="110193"/>
    <lineage>
        <taxon>Eukaryota</taxon>
        <taxon>Metazoa</taxon>
        <taxon>Ecdysozoa</taxon>
        <taxon>Arthropoda</taxon>
        <taxon>Hexapoda</taxon>
        <taxon>Insecta</taxon>
        <taxon>Pterygota</taxon>
        <taxon>Neoptera</taxon>
        <taxon>Endopterygota</taxon>
        <taxon>Coleoptera</taxon>
        <taxon>Polyphaga</taxon>
        <taxon>Staphyliniformia</taxon>
        <taxon>Silphidae</taxon>
        <taxon>Nicrophorinae</taxon>
        <taxon>Nicrophorus</taxon>
    </lineage>
</organism>
<dbReference type="Proteomes" id="UP000695000">
    <property type="component" value="Unplaced"/>
</dbReference>
<dbReference type="Pfam" id="PF12330">
    <property type="entry name" value="Haspin_kinase"/>
    <property type="match status" value="1"/>
</dbReference>
<accession>A0ABM1NIM8</accession>
<dbReference type="RefSeq" id="XP_017786678.1">
    <property type="nucleotide sequence ID" value="XM_017931189.1"/>
</dbReference>
<evidence type="ECO:0000256" key="6">
    <source>
        <dbReference type="ARBA" id="ARBA00022840"/>
    </source>
</evidence>
<dbReference type="InterPro" id="IPR017441">
    <property type="entry name" value="Protein_kinase_ATP_BS"/>
</dbReference>
<evidence type="ECO:0000256" key="9">
    <source>
        <dbReference type="PROSITE-ProRule" id="PRU10141"/>
    </source>
</evidence>
<sequence length="602" mass="68934">MINDCTNNSVESTNNISKSGLRKDRFVFTRRRNGTAMSMPIENPYADDTNRNPLDIDVAESVSSDVTINSFADDDHSNANVINVEDSSDSIVEQTISFSNMETDQLQTSVVNTTKECNTQISEADDKIDTFLVPRRFKIKPGKSWRRSMAFLKRSTMAVDLSSNISNENVLGSFSLRKQLLDVSVCRQSVIKFIPKTTRTSDSAESFQNDGYVPNNKTTNASVVHPPLANSKPFTEETALDQLLQLSVRHSKRFSLHPRLEFISARDLVLRRCEQTQPIPFAECFPDSLLKNCHKIGEGVYGEVFLYRNNKAGTSVMKVIPIQGDQIVNGERQKKFEEIISEIVIAQELSDLRNSKKNSTSCFNEVYKIHCVKGKYPVKLLDLWDLYEESRGSDNDCPDIFGEDQLYIILELANGGQDLESFVFKNAQHAFSVFKQIAFSLAVAESSLQFEHRDLHWGNVLISNTRHPKGTIFFNLNGRQVAVRSYNIQASIIDFTLSRITNDDICIFNDLSQDPDLFNAEGDYQFEIYRLMQKCNGNDWQQYKPYTNVLWMHYILDKMIHMVRYKSPTDKVHQENIERMQDLKDELFEFKSAEEFVIKNLM</sequence>
<dbReference type="SMART" id="SM01331">
    <property type="entry name" value="DUF3635"/>
    <property type="match status" value="1"/>
</dbReference>